<comment type="caution">
    <text evidence="2">The sequence shown here is derived from an EMBL/GenBank/DDBJ whole genome shotgun (WGS) entry which is preliminary data.</text>
</comment>
<evidence type="ECO:0000256" key="1">
    <source>
        <dbReference type="SAM" id="Phobius"/>
    </source>
</evidence>
<dbReference type="EMBL" id="WSRR01000033">
    <property type="protein sequence ID" value="MVX61806.1"/>
    <property type="molecule type" value="Genomic_DNA"/>
</dbReference>
<feature type="transmembrane region" description="Helical" evidence="1">
    <location>
        <begin position="295"/>
        <end position="317"/>
    </location>
</feature>
<feature type="transmembrane region" description="Helical" evidence="1">
    <location>
        <begin position="106"/>
        <end position="125"/>
    </location>
</feature>
<dbReference type="Proteomes" id="UP000463388">
    <property type="component" value="Unassembled WGS sequence"/>
</dbReference>
<reference evidence="2 3" key="1">
    <citation type="submission" date="2019-12" db="EMBL/GenBank/DDBJ databases">
        <title>Microbes associate with the intestines of laboratory mice.</title>
        <authorList>
            <person name="Navarre W."/>
            <person name="Wong E."/>
        </authorList>
    </citation>
    <scope>NUCLEOTIDE SEQUENCE [LARGE SCALE GENOMIC DNA]</scope>
    <source>
        <strain evidence="2 3">NM66_B29</strain>
    </source>
</reference>
<feature type="transmembrane region" description="Helical" evidence="1">
    <location>
        <begin position="262"/>
        <end position="283"/>
    </location>
</feature>
<dbReference type="AlphaFoldDB" id="A0A6N8JSW0"/>
<keyword evidence="3" id="KW-1185">Reference proteome</keyword>
<name>A0A6N8JSW0_9ACTN</name>
<organism evidence="2 3">
    <name type="scientific">Adlercreutzia mucosicola</name>
    <dbReference type="NCBI Taxonomy" id="580026"/>
    <lineage>
        <taxon>Bacteria</taxon>
        <taxon>Bacillati</taxon>
        <taxon>Actinomycetota</taxon>
        <taxon>Coriobacteriia</taxon>
        <taxon>Eggerthellales</taxon>
        <taxon>Eggerthellaceae</taxon>
        <taxon>Adlercreutzia</taxon>
    </lineage>
</organism>
<proteinExistence type="predicted"/>
<keyword evidence="1" id="KW-1133">Transmembrane helix</keyword>
<feature type="transmembrane region" description="Helical" evidence="1">
    <location>
        <begin position="323"/>
        <end position="346"/>
    </location>
</feature>
<gene>
    <name evidence="2" type="ORF">GKZ27_10155</name>
</gene>
<protein>
    <recommendedName>
        <fullName evidence="4">Acyltransferase family protein</fullName>
    </recommendedName>
</protein>
<feature type="transmembrane region" description="Helical" evidence="1">
    <location>
        <begin position="171"/>
        <end position="191"/>
    </location>
</feature>
<accession>A0A6N8JSW0</accession>
<keyword evidence="1" id="KW-0472">Membrane</keyword>
<dbReference type="RefSeq" id="WP_160347174.1">
    <property type="nucleotide sequence ID" value="NZ_WSRR01000033.1"/>
</dbReference>
<sequence>MTDFLNISPRTDAVQEMHGHGIDHPHDTWVRNLEATAALLIALGSLLTFAAGVGAIPDAGVARWAQDCLFPLQFPVFFFCTGYLYQRYRTVRTRRAWALNLRREAVVLLVPFAVFTLLGLATGSLTGTARTLTLPEAARALLLEPVAPLGYFYTCFLLYAITPTPISRRNAYGIVLAAVICKVAIVALWTLPSTAPAAAALPYAISSVAENWIWFAGGIAIALLRALPLMRSREKAWALGALWIAASIITFTAGWIGEASHAILDAIGIMWVVSLFSTLFRSGMQSRFYGFATRYTMAFWLMAPLCLRLLFFLLVSLGVPPVAPWACLGLGALVCFGAPVALMAGLSRLGSLGFIVYPGRYLAPVPASIAKNPKL</sequence>
<keyword evidence="1" id="KW-0812">Transmembrane</keyword>
<evidence type="ECO:0000313" key="3">
    <source>
        <dbReference type="Proteomes" id="UP000463388"/>
    </source>
</evidence>
<feature type="transmembrane region" description="Helical" evidence="1">
    <location>
        <begin position="137"/>
        <end position="159"/>
    </location>
</feature>
<feature type="transmembrane region" description="Helical" evidence="1">
    <location>
        <begin position="203"/>
        <end position="224"/>
    </location>
</feature>
<dbReference type="OrthoDB" id="3178066at2"/>
<feature type="transmembrane region" description="Helical" evidence="1">
    <location>
        <begin position="69"/>
        <end position="85"/>
    </location>
</feature>
<feature type="transmembrane region" description="Helical" evidence="1">
    <location>
        <begin position="236"/>
        <end position="256"/>
    </location>
</feature>
<evidence type="ECO:0000313" key="2">
    <source>
        <dbReference type="EMBL" id="MVX61806.1"/>
    </source>
</evidence>
<evidence type="ECO:0008006" key="4">
    <source>
        <dbReference type="Google" id="ProtNLM"/>
    </source>
</evidence>
<feature type="transmembrane region" description="Helical" evidence="1">
    <location>
        <begin position="37"/>
        <end position="57"/>
    </location>
</feature>